<dbReference type="PANTHER" id="PTHR47837:SF2">
    <property type="entry name" value="GTP PYROPHOSPHOKINASE YWAC"/>
    <property type="match status" value="1"/>
</dbReference>
<dbReference type="InterPro" id="IPR043519">
    <property type="entry name" value="NT_sf"/>
</dbReference>
<evidence type="ECO:0000256" key="1">
    <source>
        <dbReference type="ARBA" id="ARBA00004976"/>
    </source>
</evidence>
<dbReference type="InterPro" id="IPR052366">
    <property type="entry name" value="GTP_Pyrophosphokinase"/>
</dbReference>
<dbReference type="PANTHER" id="PTHR47837">
    <property type="entry name" value="GTP PYROPHOSPHOKINASE YJBM"/>
    <property type="match status" value="1"/>
</dbReference>
<dbReference type="GO" id="GO:0015969">
    <property type="term" value="P:guanosine tetraphosphate metabolic process"/>
    <property type="evidence" value="ECO:0007669"/>
    <property type="project" value="InterPro"/>
</dbReference>
<dbReference type="Proteomes" id="UP000886814">
    <property type="component" value="Unassembled WGS sequence"/>
</dbReference>
<sequence length="233" mass="27517">MENNINQKFDLQDKLDISSPEKFIKNTDHFNSLMMRYRCAIREIRTKLEVLNDEFSIKYNRNPISSIKSRIKTPLSIYNKLQRLGYDFTEQNIEEQLNDVAGIRVICSFIDDIYIMAKLLSDQDDITVLRIKDYIQNPKGNGYRSYHMIVEIPVFFAEGKTPMRAEIQIRTIAMDFWASLEHQLRYKKDLGSNEQYKLISRELYDCACTITAVDKQMQNIKNLIEEYSELTPR</sequence>
<dbReference type="EMBL" id="DXIQ01000049">
    <property type="protein sequence ID" value="HIV38902.1"/>
    <property type="molecule type" value="Genomic_DNA"/>
</dbReference>
<feature type="domain" description="RelA/SpoT" evidence="2">
    <location>
        <begin position="69"/>
        <end position="192"/>
    </location>
</feature>
<organism evidence="3 4">
    <name type="scientific">Candidatus Blautia stercorigallinarum</name>
    <dbReference type="NCBI Taxonomy" id="2838501"/>
    <lineage>
        <taxon>Bacteria</taxon>
        <taxon>Bacillati</taxon>
        <taxon>Bacillota</taxon>
        <taxon>Clostridia</taxon>
        <taxon>Lachnospirales</taxon>
        <taxon>Lachnospiraceae</taxon>
        <taxon>Blautia</taxon>
    </lineage>
</organism>
<dbReference type="AlphaFoldDB" id="A0A9D1PCT0"/>
<comment type="pathway">
    <text evidence="1">Purine metabolism; ppGpp biosynthesis; ppGpp from GTP: step 1/2.</text>
</comment>
<protein>
    <submittedName>
        <fullName evidence="3">GTP pyrophosphokinase family protein</fullName>
    </submittedName>
</protein>
<proteinExistence type="predicted"/>
<dbReference type="Pfam" id="PF04607">
    <property type="entry name" value="RelA_SpoT"/>
    <property type="match status" value="1"/>
</dbReference>
<gene>
    <name evidence="3" type="ORF">H9747_07875</name>
</gene>
<dbReference type="InterPro" id="IPR007685">
    <property type="entry name" value="RelA_SpoT"/>
</dbReference>
<dbReference type="Gene3D" id="1.10.287.860">
    <property type="entry name" value="Nucleotidyltransferase"/>
    <property type="match status" value="1"/>
</dbReference>
<evidence type="ECO:0000313" key="4">
    <source>
        <dbReference type="Proteomes" id="UP000886814"/>
    </source>
</evidence>
<dbReference type="SMART" id="SM00954">
    <property type="entry name" value="RelA_SpoT"/>
    <property type="match status" value="1"/>
</dbReference>
<name>A0A9D1PCT0_9FIRM</name>
<evidence type="ECO:0000313" key="3">
    <source>
        <dbReference type="EMBL" id="HIV38902.1"/>
    </source>
</evidence>
<dbReference type="SUPFAM" id="SSF81301">
    <property type="entry name" value="Nucleotidyltransferase"/>
    <property type="match status" value="1"/>
</dbReference>
<dbReference type="CDD" id="cd05399">
    <property type="entry name" value="NT_Rel-Spo_like"/>
    <property type="match status" value="1"/>
</dbReference>
<accession>A0A9D1PCT0</accession>
<reference evidence="3" key="2">
    <citation type="submission" date="2021-04" db="EMBL/GenBank/DDBJ databases">
        <authorList>
            <person name="Gilroy R."/>
        </authorList>
    </citation>
    <scope>NUCLEOTIDE SEQUENCE</scope>
    <source>
        <strain evidence="3">CHK195-9823</strain>
    </source>
</reference>
<reference evidence="3" key="1">
    <citation type="journal article" date="2021" name="PeerJ">
        <title>Extensive microbial diversity within the chicken gut microbiome revealed by metagenomics and culture.</title>
        <authorList>
            <person name="Gilroy R."/>
            <person name="Ravi A."/>
            <person name="Getino M."/>
            <person name="Pursley I."/>
            <person name="Horton D.L."/>
            <person name="Alikhan N.F."/>
            <person name="Baker D."/>
            <person name="Gharbi K."/>
            <person name="Hall N."/>
            <person name="Watson M."/>
            <person name="Adriaenssens E.M."/>
            <person name="Foster-Nyarko E."/>
            <person name="Jarju S."/>
            <person name="Secka A."/>
            <person name="Antonio M."/>
            <person name="Oren A."/>
            <person name="Chaudhuri R.R."/>
            <person name="La Ragione R."/>
            <person name="Hildebrand F."/>
            <person name="Pallen M.J."/>
        </authorList>
    </citation>
    <scope>NUCLEOTIDE SEQUENCE</scope>
    <source>
        <strain evidence="3">CHK195-9823</strain>
    </source>
</reference>
<evidence type="ECO:0000259" key="2">
    <source>
        <dbReference type="SMART" id="SM00954"/>
    </source>
</evidence>
<dbReference type="Gene3D" id="3.30.460.10">
    <property type="entry name" value="Beta Polymerase, domain 2"/>
    <property type="match status" value="1"/>
</dbReference>
<comment type="caution">
    <text evidence="3">The sequence shown here is derived from an EMBL/GenBank/DDBJ whole genome shotgun (WGS) entry which is preliminary data.</text>
</comment>